<evidence type="ECO:0000313" key="7">
    <source>
        <dbReference type="Proteomes" id="UP000309016"/>
    </source>
</evidence>
<organism evidence="6 7">
    <name type="scientific">Antarcticibacterium flavum</name>
    <dbReference type="NCBI Taxonomy" id="2058175"/>
    <lineage>
        <taxon>Bacteria</taxon>
        <taxon>Pseudomonadati</taxon>
        <taxon>Bacteroidota</taxon>
        <taxon>Flavobacteriia</taxon>
        <taxon>Flavobacteriales</taxon>
        <taxon>Flavobacteriaceae</taxon>
        <taxon>Antarcticibacterium</taxon>
    </lineage>
</organism>
<reference evidence="6 7" key="1">
    <citation type="submission" date="2019-06" db="EMBL/GenBank/DDBJ databases">
        <title>Complete genome sequence of Antarcticibacterium flavum KCTC 52984T from an Antarctic marine sediment.</title>
        <authorList>
            <person name="Lee Y.M."/>
            <person name="Shin S.C."/>
        </authorList>
    </citation>
    <scope>NUCLEOTIDE SEQUENCE [LARGE SCALE GENOMIC DNA]</scope>
    <source>
        <strain evidence="6 7">KCTC 52984</strain>
    </source>
</reference>
<dbReference type="GO" id="GO:0005524">
    <property type="term" value="F:ATP binding"/>
    <property type="evidence" value="ECO:0007669"/>
    <property type="project" value="UniProtKB-KW"/>
</dbReference>
<dbReference type="Gene3D" id="3.30.1360.40">
    <property type="match status" value="1"/>
</dbReference>
<dbReference type="EMBL" id="CP040812">
    <property type="protein sequence ID" value="QCY71357.1"/>
    <property type="molecule type" value="Genomic_DNA"/>
</dbReference>
<dbReference type="AlphaFoldDB" id="A0A5B7X7D7"/>
<dbReference type="KEGG" id="afla:FHG64_04460"/>
<evidence type="ECO:0000256" key="3">
    <source>
        <dbReference type="ARBA" id="ARBA00022840"/>
    </source>
</evidence>
<evidence type="ECO:0000313" key="6">
    <source>
        <dbReference type="EMBL" id="QCY71357.1"/>
    </source>
</evidence>
<dbReference type="Pfam" id="PF02682">
    <property type="entry name" value="CT_C_D"/>
    <property type="match status" value="1"/>
</dbReference>
<evidence type="ECO:0000259" key="5">
    <source>
        <dbReference type="SMART" id="SM00796"/>
    </source>
</evidence>
<feature type="domain" description="Carboxyltransferase" evidence="5">
    <location>
        <begin position="5"/>
        <end position="206"/>
    </location>
</feature>
<keyword evidence="4" id="KW-0812">Transmembrane</keyword>
<dbReference type="InterPro" id="IPR003833">
    <property type="entry name" value="CT_C_D"/>
</dbReference>
<dbReference type="PANTHER" id="PTHR34698">
    <property type="entry name" value="5-OXOPROLINASE SUBUNIT B"/>
    <property type="match status" value="1"/>
</dbReference>
<dbReference type="Gene3D" id="2.40.100.10">
    <property type="entry name" value="Cyclophilin-like"/>
    <property type="match status" value="1"/>
</dbReference>
<dbReference type="OrthoDB" id="9778567at2"/>
<proteinExistence type="predicted"/>
<keyword evidence="3" id="KW-0067">ATP-binding</keyword>
<dbReference type="NCBIfam" id="TIGR00370">
    <property type="entry name" value="5-oxoprolinase subunit PxpB"/>
    <property type="match status" value="1"/>
</dbReference>
<dbReference type="Proteomes" id="UP000309016">
    <property type="component" value="Chromosome"/>
</dbReference>
<protein>
    <submittedName>
        <fullName evidence="6">5-oxoprolinase subunit PxpB</fullName>
        <ecNumber evidence="6">3.5.2.9</ecNumber>
    </submittedName>
</protein>
<sequence length="245" mass="28086">MLSNYTIKPMGEKAILLEFEAEISEKMLEKVLSLKNVLENFFIKERVEVINTYHSLLIIYPFTIEDVYEKISALKELLDRANIGKKHESDLFHIPVCYDPSFGWDLEFISEAKGLPFEEIINLHLQPIYTVYFVGFLPGFLYLGGLEKALQFSRKKEPRLEVPKGAVGIGENQTGIYPKTSPGGWQILGRAPVEIFDKNENPPCEISAGDKIKFYPIDLQEYEVVREQISAGKFQLKKEIYEGQD</sequence>
<name>A0A5B7X7D7_9FLAO</name>
<keyword evidence="2 6" id="KW-0378">Hydrolase</keyword>
<evidence type="ECO:0000256" key="4">
    <source>
        <dbReference type="SAM" id="Phobius"/>
    </source>
</evidence>
<dbReference type="GO" id="GO:0017168">
    <property type="term" value="F:5-oxoprolinase (ATP-hydrolyzing) activity"/>
    <property type="evidence" value="ECO:0007669"/>
    <property type="project" value="UniProtKB-EC"/>
</dbReference>
<dbReference type="InterPro" id="IPR010016">
    <property type="entry name" value="PxpB"/>
</dbReference>
<dbReference type="EC" id="3.5.2.9" evidence="6"/>
<accession>A0A5B7X7D7</accession>
<dbReference type="SUPFAM" id="SSF160467">
    <property type="entry name" value="PH0987 N-terminal domain-like"/>
    <property type="match status" value="1"/>
</dbReference>
<feature type="transmembrane region" description="Helical" evidence="4">
    <location>
        <begin position="128"/>
        <end position="146"/>
    </location>
</feature>
<dbReference type="PANTHER" id="PTHR34698:SF2">
    <property type="entry name" value="5-OXOPROLINASE SUBUNIT B"/>
    <property type="match status" value="1"/>
</dbReference>
<gene>
    <name evidence="6" type="primary">pxpB</name>
    <name evidence="6" type="ORF">FHG64_04460</name>
</gene>
<evidence type="ECO:0000256" key="2">
    <source>
        <dbReference type="ARBA" id="ARBA00022801"/>
    </source>
</evidence>
<keyword evidence="4" id="KW-0472">Membrane</keyword>
<evidence type="ECO:0000256" key="1">
    <source>
        <dbReference type="ARBA" id="ARBA00022741"/>
    </source>
</evidence>
<dbReference type="SUPFAM" id="SSF50891">
    <property type="entry name" value="Cyclophilin-like"/>
    <property type="match status" value="1"/>
</dbReference>
<keyword evidence="1" id="KW-0547">Nucleotide-binding</keyword>
<dbReference type="SMART" id="SM00796">
    <property type="entry name" value="AHS1"/>
    <property type="match status" value="1"/>
</dbReference>
<dbReference type="InterPro" id="IPR029000">
    <property type="entry name" value="Cyclophilin-like_dom_sf"/>
</dbReference>
<keyword evidence="7" id="KW-1185">Reference proteome</keyword>
<keyword evidence="4" id="KW-1133">Transmembrane helix</keyword>